<protein>
    <recommendedName>
        <fullName evidence="1">3-keto-alpha-glucoside-1,2-lyase/3-keto-2-hydroxy-glucal hydratase domain-containing protein</fullName>
    </recommendedName>
</protein>
<gene>
    <name evidence="2" type="ORF">SAMN05421823_11338</name>
</gene>
<dbReference type="STRING" id="1075417.SAMN05421823_11338"/>
<dbReference type="RefSeq" id="WP_089687436.1">
    <property type="nucleotide sequence ID" value="NZ_FNFO01000013.1"/>
</dbReference>
<sequence length="382" mass="42170">MEISSFLPLPFCDKRTFYGFALCLLLTLAGWPGHAQAPVHIGFDDPRWQVDAQVHRVEPFQGQSSVYLDGQMHLNDLDLGNAVIEVDVAPNPNRSFAGIMFRVQEGGQHEEVYIRLHKSGLPDAVQYNPVFNGFGGWQLYPEHQAADEFPTTRWIHLRLEVHGPHAALFIDGKKEPTLVVESLRTGATSGSVGLWGLLGNRFANFCYTLLPDGNPVATAAASEPVPGLITAWQLSPNFPAATVDPLQYPSLPQTTWETVDAEPSGLLNLAKYRGKTSAPGEEEMVWIRLPIRAARARQVLFTFDFSDETVLYLNGKLLFGGDNHFLAKGLLFRGDVALGSNYLALDLKRGQNELLVGVSEQGNGWGWIGQFVETDGLTWDVK</sequence>
<evidence type="ECO:0000259" key="1">
    <source>
        <dbReference type="Pfam" id="PF06439"/>
    </source>
</evidence>
<dbReference type="AlphaFoldDB" id="A0A1G9SYY5"/>
<dbReference type="InterPro" id="IPR010496">
    <property type="entry name" value="AL/BT2_dom"/>
</dbReference>
<evidence type="ECO:0000313" key="2">
    <source>
        <dbReference type="EMBL" id="SDM40671.1"/>
    </source>
</evidence>
<dbReference type="Proteomes" id="UP000198510">
    <property type="component" value="Unassembled WGS sequence"/>
</dbReference>
<organism evidence="2 3">
    <name type="scientific">Catalinimonas alkaloidigena</name>
    <dbReference type="NCBI Taxonomy" id="1075417"/>
    <lineage>
        <taxon>Bacteria</taxon>
        <taxon>Pseudomonadati</taxon>
        <taxon>Bacteroidota</taxon>
        <taxon>Cytophagia</taxon>
        <taxon>Cytophagales</taxon>
        <taxon>Catalimonadaceae</taxon>
        <taxon>Catalinimonas</taxon>
    </lineage>
</organism>
<dbReference type="Pfam" id="PF06439">
    <property type="entry name" value="3keto-disac_hyd"/>
    <property type="match status" value="1"/>
</dbReference>
<evidence type="ECO:0000313" key="3">
    <source>
        <dbReference type="Proteomes" id="UP000198510"/>
    </source>
</evidence>
<feature type="domain" description="3-keto-alpha-glucoside-1,2-lyase/3-keto-2-hydroxy-glucal hydratase" evidence="1">
    <location>
        <begin position="76"/>
        <end position="194"/>
    </location>
</feature>
<dbReference type="EMBL" id="FNFO01000013">
    <property type="protein sequence ID" value="SDM40671.1"/>
    <property type="molecule type" value="Genomic_DNA"/>
</dbReference>
<accession>A0A1G9SYY5</accession>
<dbReference type="GO" id="GO:0016787">
    <property type="term" value="F:hydrolase activity"/>
    <property type="evidence" value="ECO:0007669"/>
    <property type="project" value="InterPro"/>
</dbReference>
<name>A0A1G9SYY5_9BACT</name>
<reference evidence="2 3" key="1">
    <citation type="submission" date="2016-10" db="EMBL/GenBank/DDBJ databases">
        <authorList>
            <person name="de Groot N.N."/>
        </authorList>
    </citation>
    <scope>NUCLEOTIDE SEQUENCE [LARGE SCALE GENOMIC DNA]</scope>
    <source>
        <strain evidence="2 3">DSM 25186</strain>
    </source>
</reference>
<proteinExistence type="predicted"/>
<dbReference type="Gene3D" id="2.60.120.560">
    <property type="entry name" value="Exo-inulinase, domain 1"/>
    <property type="match status" value="1"/>
</dbReference>
<keyword evidence="3" id="KW-1185">Reference proteome</keyword>